<dbReference type="OrthoDB" id="9937661at2"/>
<comment type="caution">
    <text evidence="2">The sequence shown here is derived from an EMBL/GenBank/DDBJ whole genome shotgun (WGS) entry which is preliminary data.</text>
</comment>
<evidence type="ECO:0000313" key="3">
    <source>
        <dbReference type="Proteomes" id="UP000033664"/>
    </source>
</evidence>
<dbReference type="Gene3D" id="1.10.3680.10">
    <property type="entry name" value="TerB-like"/>
    <property type="match status" value="1"/>
</dbReference>
<dbReference type="SUPFAM" id="SSF158682">
    <property type="entry name" value="TerB-like"/>
    <property type="match status" value="1"/>
</dbReference>
<sequence>MLLAEIKKQIQYEGYFIGTWDEISEATYIDVETKSGLNEFRELLSNSGLECFPKIVNGSVANVERSLSAISMVIFTKGTPLDKDKENIKYALLVGKIAAAMAKADGEVAKEEVNQIREDINKLSFLSESEKYRVFIRTVYATRQNYSREKIFSSFSKLSVKAKLQSLEIAKDIAIADHRIERHERLFLYDLYRLCDIPPKNVDRDLKLHAKKKNVMLERKQITKEDVSQVIVDLDDSFEELLSEFENF</sequence>
<name>A0A0F4Q106_9GAMM</name>
<reference evidence="2 3" key="1">
    <citation type="journal article" date="2015" name="BMC Genomics">
        <title>Genome mining reveals unlocked bioactive potential of marine Gram-negative bacteria.</title>
        <authorList>
            <person name="Machado H."/>
            <person name="Sonnenschein E.C."/>
            <person name="Melchiorsen J."/>
            <person name="Gram L."/>
        </authorList>
    </citation>
    <scope>NUCLEOTIDE SEQUENCE [LARGE SCALE GENOMIC DNA]</scope>
    <source>
        <strain evidence="2 3">S3137</strain>
    </source>
</reference>
<dbReference type="RefSeq" id="WP_045980181.1">
    <property type="nucleotide sequence ID" value="NZ_JXXY01000015.1"/>
</dbReference>
<dbReference type="InterPro" id="IPR029024">
    <property type="entry name" value="TerB-like"/>
</dbReference>
<dbReference type="EMBL" id="JXXZ01000006">
    <property type="protein sequence ID" value="KJZ00237.1"/>
    <property type="molecule type" value="Genomic_DNA"/>
</dbReference>
<dbReference type="Pfam" id="PF05099">
    <property type="entry name" value="TerB"/>
    <property type="match status" value="1"/>
</dbReference>
<dbReference type="PATRIC" id="fig|151081.8.peg.3087"/>
<keyword evidence="3" id="KW-1185">Reference proteome</keyword>
<accession>A0A0F4Q106</accession>
<feature type="domain" description="Co-chaperone DjlA N-terminal" evidence="1">
    <location>
        <begin position="98"/>
        <end position="202"/>
    </location>
</feature>
<organism evidence="2 3">
    <name type="scientific">Pseudoalteromonas ruthenica</name>
    <dbReference type="NCBI Taxonomy" id="151081"/>
    <lineage>
        <taxon>Bacteria</taxon>
        <taxon>Pseudomonadati</taxon>
        <taxon>Pseudomonadota</taxon>
        <taxon>Gammaproteobacteria</taxon>
        <taxon>Alteromonadales</taxon>
        <taxon>Pseudoalteromonadaceae</taxon>
        <taxon>Pseudoalteromonas</taxon>
    </lineage>
</organism>
<dbReference type="GeneID" id="58228010"/>
<gene>
    <name evidence="2" type="ORF">TW72_05845</name>
</gene>
<protein>
    <recommendedName>
        <fullName evidence="1">Co-chaperone DjlA N-terminal domain-containing protein</fullName>
    </recommendedName>
</protein>
<evidence type="ECO:0000259" key="1">
    <source>
        <dbReference type="Pfam" id="PF05099"/>
    </source>
</evidence>
<dbReference type="CDD" id="cd07177">
    <property type="entry name" value="terB_like"/>
    <property type="match status" value="1"/>
</dbReference>
<proteinExistence type="predicted"/>
<evidence type="ECO:0000313" key="2">
    <source>
        <dbReference type="EMBL" id="KJZ00237.1"/>
    </source>
</evidence>
<dbReference type="InterPro" id="IPR007791">
    <property type="entry name" value="DjlA_N"/>
</dbReference>
<dbReference type="AlphaFoldDB" id="A0A0F4Q106"/>
<dbReference type="Proteomes" id="UP000033664">
    <property type="component" value="Unassembled WGS sequence"/>
</dbReference>